<sequence length="78" mass="8919">MGQKRPSQHKEGKVLQTKKKKIVESYINTSPTDHSALNMVFTLNKKPKTSTCTVQEGSFLLSLLKRCYRCKGVLKLRH</sequence>
<accession>A0A3M6UF11</accession>
<organism evidence="1 2">
    <name type="scientific">Pocillopora damicornis</name>
    <name type="common">Cauliflower coral</name>
    <name type="synonym">Millepora damicornis</name>
    <dbReference type="NCBI Taxonomy" id="46731"/>
    <lineage>
        <taxon>Eukaryota</taxon>
        <taxon>Metazoa</taxon>
        <taxon>Cnidaria</taxon>
        <taxon>Anthozoa</taxon>
        <taxon>Hexacorallia</taxon>
        <taxon>Scleractinia</taxon>
        <taxon>Astrocoeniina</taxon>
        <taxon>Pocilloporidae</taxon>
        <taxon>Pocillopora</taxon>
    </lineage>
</organism>
<protein>
    <submittedName>
        <fullName evidence="1">Uncharacterized protein</fullName>
    </submittedName>
</protein>
<dbReference type="AlphaFoldDB" id="A0A3M6UF11"/>
<dbReference type="EMBL" id="RCHS01001696">
    <property type="protein sequence ID" value="RMX52149.1"/>
    <property type="molecule type" value="Genomic_DNA"/>
</dbReference>
<keyword evidence="2" id="KW-1185">Reference proteome</keyword>
<comment type="caution">
    <text evidence="1">The sequence shown here is derived from an EMBL/GenBank/DDBJ whole genome shotgun (WGS) entry which is preliminary data.</text>
</comment>
<gene>
    <name evidence="1" type="ORF">pdam_00022175</name>
</gene>
<evidence type="ECO:0000313" key="2">
    <source>
        <dbReference type="Proteomes" id="UP000275408"/>
    </source>
</evidence>
<proteinExistence type="predicted"/>
<evidence type="ECO:0000313" key="1">
    <source>
        <dbReference type="EMBL" id="RMX52149.1"/>
    </source>
</evidence>
<feature type="non-terminal residue" evidence="1">
    <location>
        <position position="78"/>
    </location>
</feature>
<reference evidence="1 2" key="1">
    <citation type="journal article" date="2018" name="Sci. Rep.">
        <title>Comparative analysis of the Pocillopora damicornis genome highlights role of immune system in coral evolution.</title>
        <authorList>
            <person name="Cunning R."/>
            <person name="Bay R.A."/>
            <person name="Gillette P."/>
            <person name="Baker A.C."/>
            <person name="Traylor-Knowles N."/>
        </authorList>
    </citation>
    <scope>NUCLEOTIDE SEQUENCE [LARGE SCALE GENOMIC DNA]</scope>
    <source>
        <strain evidence="1">RSMAS</strain>
        <tissue evidence="1">Whole animal</tissue>
    </source>
</reference>
<name>A0A3M6UF11_POCDA</name>
<dbReference type="Proteomes" id="UP000275408">
    <property type="component" value="Unassembled WGS sequence"/>
</dbReference>